<sequence length="144" mass="15809">MDELRKDIRFADFGRVDCPALSPIPGVLSDVSEGGLKATFPVPVEIDMSDMKKDEFELSVRLSSFGSVSLDLLAIPVWVFNNNSGGNSSTQIGFSLLPAKDFGTYSEYIKKMDESAAIDDEQAQRLLNDVVNEILPEETSCQIL</sequence>
<proteinExistence type="predicted"/>
<dbReference type="RefSeq" id="WP_004266623.1">
    <property type="nucleotide sequence ID" value="NZ_AGRW01000039.1"/>
</dbReference>
<accession>H7EJ11</accession>
<dbReference type="STRING" id="907348.TresaDRAFT_2110"/>
<dbReference type="Proteomes" id="UP000003571">
    <property type="component" value="Unassembled WGS sequence"/>
</dbReference>
<evidence type="ECO:0000313" key="1">
    <source>
        <dbReference type="EMBL" id="EIC02468.1"/>
    </source>
</evidence>
<protein>
    <recommendedName>
        <fullName evidence="3">Type IV pilus assembly PilZ</fullName>
    </recommendedName>
</protein>
<name>H7EJ11_9SPIR</name>
<keyword evidence="2" id="KW-1185">Reference proteome</keyword>
<evidence type="ECO:0008006" key="3">
    <source>
        <dbReference type="Google" id="ProtNLM"/>
    </source>
</evidence>
<dbReference type="AlphaFoldDB" id="H7EJ11"/>
<reference evidence="1 2" key="1">
    <citation type="submission" date="2011-09" db="EMBL/GenBank/DDBJ databases">
        <title>The draft genome of Treponema saccharophilum DSM 2985.</title>
        <authorList>
            <consortium name="US DOE Joint Genome Institute (JGI-PGF)"/>
            <person name="Lucas S."/>
            <person name="Copeland A."/>
            <person name="Lapidus A."/>
            <person name="Glavina del Rio T."/>
            <person name="Dalin E."/>
            <person name="Tice H."/>
            <person name="Bruce D."/>
            <person name="Goodwin L."/>
            <person name="Pitluck S."/>
            <person name="Peters L."/>
            <person name="Kyrpides N."/>
            <person name="Mavromatis K."/>
            <person name="Ivanova N."/>
            <person name="Markowitz V."/>
            <person name="Cheng J.-F."/>
            <person name="Hugenholtz P."/>
            <person name="Woyke T."/>
            <person name="Wu D."/>
            <person name="Gronow S."/>
            <person name="Wellnitz S."/>
            <person name="Brambilla E."/>
            <person name="Klenk H.-P."/>
            <person name="Eisen J.A."/>
        </authorList>
    </citation>
    <scope>NUCLEOTIDE SEQUENCE [LARGE SCALE GENOMIC DNA]</scope>
    <source>
        <strain evidence="1 2">DSM 2985</strain>
    </source>
</reference>
<organism evidence="1 2">
    <name type="scientific">Treponema saccharophilum DSM 2985</name>
    <dbReference type="NCBI Taxonomy" id="907348"/>
    <lineage>
        <taxon>Bacteria</taxon>
        <taxon>Pseudomonadati</taxon>
        <taxon>Spirochaetota</taxon>
        <taxon>Spirochaetia</taxon>
        <taxon>Spirochaetales</taxon>
        <taxon>Treponemataceae</taxon>
        <taxon>Treponema</taxon>
    </lineage>
</organism>
<dbReference type="EMBL" id="AGRW01000039">
    <property type="protein sequence ID" value="EIC02468.1"/>
    <property type="molecule type" value="Genomic_DNA"/>
</dbReference>
<evidence type="ECO:0000313" key="2">
    <source>
        <dbReference type="Proteomes" id="UP000003571"/>
    </source>
</evidence>
<dbReference type="PATRIC" id="fig|907348.3.peg.823"/>
<dbReference type="OrthoDB" id="361732at2"/>
<comment type="caution">
    <text evidence="1">The sequence shown here is derived from an EMBL/GenBank/DDBJ whole genome shotgun (WGS) entry which is preliminary data.</text>
</comment>
<gene>
    <name evidence="1" type="ORF">TresaDRAFT_2110</name>
</gene>